<feature type="region of interest" description="Disordered" evidence="1">
    <location>
        <begin position="1"/>
        <end position="22"/>
    </location>
</feature>
<dbReference type="EMBL" id="SPHZ02000010">
    <property type="protein sequence ID" value="KAF0894627.1"/>
    <property type="molecule type" value="Genomic_DNA"/>
</dbReference>
<evidence type="ECO:0000256" key="2">
    <source>
        <dbReference type="SAM" id="Phobius"/>
    </source>
</evidence>
<accession>A0A6G1C3T4</accession>
<dbReference type="AlphaFoldDB" id="A0A6G1C3T4"/>
<organism evidence="3 4">
    <name type="scientific">Oryza meyeriana var. granulata</name>
    <dbReference type="NCBI Taxonomy" id="110450"/>
    <lineage>
        <taxon>Eukaryota</taxon>
        <taxon>Viridiplantae</taxon>
        <taxon>Streptophyta</taxon>
        <taxon>Embryophyta</taxon>
        <taxon>Tracheophyta</taxon>
        <taxon>Spermatophyta</taxon>
        <taxon>Magnoliopsida</taxon>
        <taxon>Liliopsida</taxon>
        <taxon>Poales</taxon>
        <taxon>Poaceae</taxon>
        <taxon>BOP clade</taxon>
        <taxon>Oryzoideae</taxon>
        <taxon>Oryzeae</taxon>
        <taxon>Oryzinae</taxon>
        <taxon>Oryza</taxon>
        <taxon>Oryza meyeriana</taxon>
    </lineage>
</organism>
<proteinExistence type="predicted"/>
<evidence type="ECO:0000313" key="4">
    <source>
        <dbReference type="Proteomes" id="UP000479710"/>
    </source>
</evidence>
<dbReference type="OrthoDB" id="685634at2759"/>
<feature type="transmembrane region" description="Helical" evidence="2">
    <location>
        <begin position="40"/>
        <end position="66"/>
    </location>
</feature>
<sequence length="78" mass="8802">MDIWWRKPGGGGGEDGGESDRQEKRAELEMALKGNLALQVYIRMAYTIMVYLAFTWSTVVLLGGYVSSLQKKDFWQPG</sequence>
<gene>
    <name evidence="3" type="ORF">E2562_001923</name>
</gene>
<keyword evidence="2" id="KW-0472">Membrane</keyword>
<keyword evidence="2" id="KW-1133">Transmembrane helix</keyword>
<name>A0A6G1C3T4_9ORYZ</name>
<evidence type="ECO:0000256" key="1">
    <source>
        <dbReference type="SAM" id="MobiDB-lite"/>
    </source>
</evidence>
<protein>
    <submittedName>
        <fullName evidence="3">Uncharacterized protein</fullName>
    </submittedName>
</protein>
<keyword evidence="4" id="KW-1185">Reference proteome</keyword>
<reference evidence="3 4" key="1">
    <citation type="submission" date="2019-11" db="EMBL/GenBank/DDBJ databases">
        <title>Whole genome sequence of Oryza granulata.</title>
        <authorList>
            <person name="Li W."/>
        </authorList>
    </citation>
    <scope>NUCLEOTIDE SEQUENCE [LARGE SCALE GENOMIC DNA]</scope>
    <source>
        <strain evidence="4">cv. Menghai</strain>
        <tissue evidence="3">Leaf</tissue>
    </source>
</reference>
<dbReference type="Proteomes" id="UP000479710">
    <property type="component" value="Unassembled WGS sequence"/>
</dbReference>
<evidence type="ECO:0000313" key="3">
    <source>
        <dbReference type="EMBL" id="KAF0894627.1"/>
    </source>
</evidence>
<comment type="caution">
    <text evidence="3">The sequence shown here is derived from an EMBL/GenBank/DDBJ whole genome shotgun (WGS) entry which is preliminary data.</text>
</comment>
<keyword evidence="2" id="KW-0812">Transmembrane</keyword>